<dbReference type="Proteomes" id="UP000823910">
    <property type="component" value="Unassembled WGS sequence"/>
</dbReference>
<accession>A0A9D2MWL3</accession>
<feature type="transmembrane region" description="Helical" evidence="1">
    <location>
        <begin position="44"/>
        <end position="63"/>
    </location>
</feature>
<keyword evidence="1" id="KW-0472">Membrane</keyword>
<name>A0A9D2MWL3_9FIRM</name>
<evidence type="ECO:0000256" key="1">
    <source>
        <dbReference type="SAM" id="Phobius"/>
    </source>
</evidence>
<reference evidence="2" key="2">
    <citation type="submission" date="2021-04" db="EMBL/GenBank/DDBJ databases">
        <authorList>
            <person name="Gilroy R."/>
        </authorList>
    </citation>
    <scope>NUCLEOTIDE SEQUENCE</scope>
    <source>
        <strain evidence="2">CHK180-15479</strain>
    </source>
</reference>
<dbReference type="EMBL" id="DWWT01000002">
    <property type="protein sequence ID" value="HJC04608.1"/>
    <property type="molecule type" value="Genomic_DNA"/>
</dbReference>
<protein>
    <submittedName>
        <fullName evidence="2">Uncharacterized protein</fullName>
    </submittedName>
</protein>
<feature type="transmembrane region" description="Helical" evidence="1">
    <location>
        <begin position="20"/>
        <end position="38"/>
    </location>
</feature>
<evidence type="ECO:0000313" key="3">
    <source>
        <dbReference type="Proteomes" id="UP000823910"/>
    </source>
</evidence>
<dbReference type="InterPro" id="IPR046088">
    <property type="entry name" value="DUF6106"/>
</dbReference>
<organism evidence="2 3">
    <name type="scientific">Candidatus Enterocloster excrementipullorum</name>
    <dbReference type="NCBI Taxonomy" id="2838559"/>
    <lineage>
        <taxon>Bacteria</taxon>
        <taxon>Bacillati</taxon>
        <taxon>Bacillota</taxon>
        <taxon>Clostridia</taxon>
        <taxon>Lachnospirales</taxon>
        <taxon>Lachnospiraceae</taxon>
        <taxon>Enterocloster</taxon>
    </lineage>
</organism>
<reference evidence="2" key="1">
    <citation type="journal article" date="2021" name="PeerJ">
        <title>Extensive microbial diversity within the chicken gut microbiome revealed by metagenomics and culture.</title>
        <authorList>
            <person name="Gilroy R."/>
            <person name="Ravi A."/>
            <person name="Getino M."/>
            <person name="Pursley I."/>
            <person name="Horton D.L."/>
            <person name="Alikhan N.F."/>
            <person name="Baker D."/>
            <person name="Gharbi K."/>
            <person name="Hall N."/>
            <person name="Watson M."/>
            <person name="Adriaenssens E.M."/>
            <person name="Foster-Nyarko E."/>
            <person name="Jarju S."/>
            <person name="Secka A."/>
            <person name="Antonio M."/>
            <person name="Oren A."/>
            <person name="Chaudhuri R.R."/>
            <person name="La Ragione R."/>
            <person name="Hildebrand F."/>
            <person name="Pallen M.J."/>
        </authorList>
    </citation>
    <scope>NUCLEOTIDE SEQUENCE</scope>
    <source>
        <strain evidence="2">CHK180-15479</strain>
    </source>
</reference>
<gene>
    <name evidence="2" type="ORF">H9704_00340</name>
</gene>
<evidence type="ECO:0000313" key="2">
    <source>
        <dbReference type="EMBL" id="HJC04608.1"/>
    </source>
</evidence>
<dbReference type="AlphaFoldDB" id="A0A9D2MWL3"/>
<comment type="caution">
    <text evidence="2">The sequence shown here is derived from an EMBL/GenBank/DDBJ whole genome shotgun (WGS) entry which is preliminary data.</text>
</comment>
<keyword evidence="1" id="KW-1133">Transmembrane helix</keyword>
<keyword evidence="1" id="KW-0812">Transmembrane</keyword>
<sequence length="165" mass="19064">MMEDSYVEWLVKRKDPAYAIPLKALMVLVCIFSVFMALQTVLGVILMTAVFIGTYFVFINLSIEYEYLYADGGLRIDRIMGKARRKKIFDCDKEDVQFVAPADSYMLKDYESSGIKLMDCSSGRKDGKVYAMIYQKGADHKKILFEPNEKMVKAMRRAYLRRMVA</sequence>
<dbReference type="Pfam" id="PF19601">
    <property type="entry name" value="DUF6106"/>
    <property type="match status" value="1"/>
</dbReference>
<proteinExistence type="predicted"/>